<reference evidence="1" key="1">
    <citation type="journal article" date="2018" name="Genome Biol.">
        <title>SKESA: strategic k-mer extension for scrupulous assemblies.</title>
        <authorList>
            <person name="Souvorov A."/>
            <person name="Agarwala R."/>
            <person name="Lipman D.J."/>
        </authorList>
    </citation>
    <scope>NUCLEOTIDE SEQUENCE</scope>
    <source>
        <strain evidence="2">MA.CK_98/00010293</strain>
        <strain evidence="1">MA.CK_98/00011463</strain>
    </source>
</reference>
<dbReference type="AlphaFoldDB" id="A0A759H5M4"/>
<evidence type="ECO:0000313" key="2">
    <source>
        <dbReference type="EMBL" id="HAG5358707.1"/>
    </source>
</evidence>
<accession>A0A759H5M4</accession>
<gene>
    <name evidence="2" type="ORF">G8O64_004372</name>
    <name evidence="1" type="ORF">G8V93_004286</name>
</gene>
<sequence>MNKKYQPPGQVLFCCPLQPVRYGQMKMPVHFHPDIPGPTPTTPDWCKKLLFVPVQQ</sequence>
<proteinExistence type="predicted"/>
<protein>
    <submittedName>
        <fullName evidence="1">Uncharacterized protein</fullName>
    </submittedName>
</protein>
<dbReference type="EMBL" id="DAAXOF010000019">
    <property type="protein sequence ID" value="HAG1882747.1"/>
    <property type="molecule type" value="Genomic_DNA"/>
</dbReference>
<dbReference type="EMBL" id="DAAYQT010000021">
    <property type="protein sequence ID" value="HAG5358707.1"/>
    <property type="molecule type" value="Genomic_DNA"/>
</dbReference>
<name>A0A759H5M4_SALER</name>
<evidence type="ECO:0000313" key="1">
    <source>
        <dbReference type="EMBL" id="HAG1882747.1"/>
    </source>
</evidence>
<organism evidence="1">
    <name type="scientific">Salmonella enterica</name>
    <name type="common">Salmonella choleraesuis</name>
    <dbReference type="NCBI Taxonomy" id="28901"/>
    <lineage>
        <taxon>Bacteria</taxon>
        <taxon>Pseudomonadati</taxon>
        <taxon>Pseudomonadota</taxon>
        <taxon>Gammaproteobacteria</taxon>
        <taxon>Enterobacterales</taxon>
        <taxon>Enterobacteriaceae</taxon>
        <taxon>Salmonella</taxon>
    </lineage>
</organism>
<reference evidence="1" key="2">
    <citation type="submission" date="2020-02" db="EMBL/GenBank/DDBJ databases">
        <authorList>
            <consortium name="NCBI Pathogen Detection Project"/>
        </authorList>
    </citation>
    <scope>NUCLEOTIDE SEQUENCE</scope>
    <source>
        <strain evidence="2">MA.CK_98/00010293</strain>
        <strain evidence="1">MA.CK_98/00011463</strain>
    </source>
</reference>
<comment type="caution">
    <text evidence="1">The sequence shown here is derived from an EMBL/GenBank/DDBJ whole genome shotgun (WGS) entry which is preliminary data.</text>
</comment>